<dbReference type="NCBIfam" id="TIGR01186">
    <property type="entry name" value="proV"/>
    <property type="match status" value="1"/>
</dbReference>
<dbReference type="SMART" id="SM00382">
    <property type="entry name" value="AAA"/>
    <property type="match status" value="1"/>
</dbReference>
<keyword evidence="7" id="KW-0997">Cell inner membrane</keyword>
<dbReference type="SUPFAM" id="SSF52540">
    <property type="entry name" value="P-loop containing nucleoside triphosphate hydrolases"/>
    <property type="match status" value="1"/>
</dbReference>
<dbReference type="RefSeq" id="WP_058290338.1">
    <property type="nucleotide sequence ID" value="NZ_CYSD01000037.1"/>
</dbReference>
<evidence type="ECO:0000256" key="5">
    <source>
        <dbReference type="ARBA" id="ARBA00051811"/>
    </source>
</evidence>
<dbReference type="InterPro" id="IPR005892">
    <property type="entry name" value="Gly-betaine_transp_ATP-bd"/>
</dbReference>
<dbReference type="OrthoDB" id="9802264at2"/>
<dbReference type="GO" id="GO:0006970">
    <property type="term" value="P:response to osmotic stress"/>
    <property type="evidence" value="ECO:0007669"/>
    <property type="project" value="UniProtKB-ARBA"/>
</dbReference>
<proteinExistence type="inferred from homology"/>
<dbReference type="GO" id="GO:0016887">
    <property type="term" value="F:ATP hydrolysis activity"/>
    <property type="evidence" value="ECO:0007669"/>
    <property type="project" value="UniProtKB-UniRule"/>
</dbReference>
<dbReference type="InterPro" id="IPR027417">
    <property type="entry name" value="P-loop_NTPase"/>
</dbReference>
<comment type="subunit">
    <text evidence="7">The complex is probably composed of two ATP-binding proteins, two transmembrane proteins and a solute-binding protein.</text>
</comment>
<dbReference type="PANTHER" id="PTHR43869">
    <property type="entry name" value="GLYCINE BETAINE/PROLINE BETAINE TRANSPORT SYSTEM ATP-BINDING PROTEIN PROV"/>
    <property type="match status" value="1"/>
</dbReference>
<dbReference type="Gene3D" id="3.40.50.300">
    <property type="entry name" value="P-loop containing nucleotide triphosphate hydrolases"/>
    <property type="match status" value="1"/>
</dbReference>
<evidence type="ECO:0000256" key="7">
    <source>
        <dbReference type="RuleBase" id="RU369116"/>
    </source>
</evidence>
<keyword evidence="2 7" id="KW-0813">Transport</keyword>
<evidence type="ECO:0000256" key="4">
    <source>
        <dbReference type="ARBA" id="ARBA00022840"/>
    </source>
</evidence>
<comment type="catalytic activity">
    <reaction evidence="5">
        <text>a quaternary ammonium(out) + ATP + H2O = a quaternary ammonium(in) + ADP + phosphate + H(+)</text>
        <dbReference type="Rhea" id="RHEA:11036"/>
        <dbReference type="ChEBI" id="CHEBI:15377"/>
        <dbReference type="ChEBI" id="CHEBI:15378"/>
        <dbReference type="ChEBI" id="CHEBI:30616"/>
        <dbReference type="ChEBI" id="CHEBI:35267"/>
        <dbReference type="ChEBI" id="CHEBI:43474"/>
        <dbReference type="ChEBI" id="CHEBI:456216"/>
        <dbReference type="EC" id="7.6.2.9"/>
    </reaction>
    <physiologicalReaction direction="left-to-right" evidence="5">
        <dbReference type="Rhea" id="RHEA:11037"/>
    </physiologicalReaction>
</comment>
<keyword evidence="3 7" id="KW-0547">Nucleotide-binding</keyword>
<dbReference type="InterPro" id="IPR017871">
    <property type="entry name" value="ABC_transporter-like_CS"/>
</dbReference>
<comment type="subunit">
    <text evidence="6">The complex is probably composed of two ATP-binding proteins (TmoW), two transmembrane proteins (TmoV) and a solute-binding protein (TmoX).</text>
</comment>
<keyword evidence="7" id="KW-1003">Cell membrane</keyword>
<dbReference type="GO" id="GO:0005886">
    <property type="term" value="C:plasma membrane"/>
    <property type="evidence" value="ECO:0007669"/>
    <property type="project" value="UniProtKB-SubCell"/>
</dbReference>
<protein>
    <recommendedName>
        <fullName evidence="7">Quaternary amine transport ATP-binding protein</fullName>
        <ecNumber evidence="7">7.6.2.9</ecNumber>
    </recommendedName>
</protein>
<sequence length="351" mass="38029">MTDTVVELEHVWKVFGNRAPEAMEAIRKEGIGKAEVLSRYQAVVGVKDASFSVGRGEIFCLMGLSGSGKSTLVRHINRLIEPSAGKIRIMGEDVGAMKPEALRALRADKIGMVFQNMALLPHRSVRDNIGFSLELKGMDGYNRAKLADKALETVSLHGYGDRLPAELSGGMQQRVGLARALAADPEILLMDEPFSALDPLIRRNLQDEFLGLSTHLKKTTIFITHDLDEAIRMGDRIGIMKDGEIVQIGTAEDIVTAPADDYVADFVAGISRLKLVSAAKIMIDPEEYQAKHGPIDLSREHPTAAPTEDLDTIVGLSTGSELPVLVKDADALIGVINKDRLLQGLQGSADV</sequence>
<evidence type="ECO:0000313" key="9">
    <source>
        <dbReference type="EMBL" id="CUH79238.1"/>
    </source>
</evidence>
<dbReference type="AlphaFoldDB" id="A0A0P1GD91"/>
<name>A0A0P1GD91_9RHOB</name>
<evidence type="ECO:0000256" key="6">
    <source>
        <dbReference type="ARBA" id="ARBA00061968"/>
    </source>
</evidence>
<dbReference type="EC" id="7.6.2.9" evidence="7"/>
<dbReference type="GO" id="GO:0005524">
    <property type="term" value="F:ATP binding"/>
    <property type="evidence" value="ECO:0007669"/>
    <property type="project" value="UniProtKB-UniRule"/>
</dbReference>
<dbReference type="Pfam" id="PF00005">
    <property type="entry name" value="ABC_tran"/>
    <property type="match status" value="1"/>
</dbReference>
<dbReference type="PROSITE" id="PS00211">
    <property type="entry name" value="ABC_TRANSPORTER_1"/>
    <property type="match status" value="1"/>
</dbReference>
<keyword evidence="9" id="KW-0378">Hydrolase</keyword>
<keyword evidence="4 7" id="KW-0067">ATP-binding</keyword>
<keyword evidence="10" id="KW-1185">Reference proteome</keyword>
<comment type="similarity">
    <text evidence="1 7">Belongs to the ABC transporter superfamily.</text>
</comment>
<keyword evidence="7" id="KW-0472">Membrane</keyword>
<dbReference type="FunFam" id="3.40.50.300:FF:000201">
    <property type="entry name" value="Glycine betaine/L-proline ABC transporter ATP-binding protein"/>
    <property type="match status" value="1"/>
</dbReference>
<dbReference type="CDD" id="cd03294">
    <property type="entry name" value="ABC_Pro_Gly_Betaine"/>
    <property type="match status" value="1"/>
</dbReference>
<dbReference type="EMBL" id="CYSD01000037">
    <property type="protein sequence ID" value="CUH79238.1"/>
    <property type="molecule type" value="Genomic_DNA"/>
</dbReference>
<dbReference type="InterPro" id="IPR003593">
    <property type="entry name" value="AAA+_ATPase"/>
</dbReference>
<gene>
    <name evidence="9" type="primary">gbuA</name>
    <name evidence="9" type="ORF">TRM7557_02295</name>
</gene>
<comment type="subcellular location">
    <subcellularLocation>
        <location evidence="7">Cell inner membrane</location>
        <topology evidence="7">Peripheral membrane protein</topology>
    </subcellularLocation>
</comment>
<dbReference type="Proteomes" id="UP000052022">
    <property type="component" value="Unassembled WGS sequence"/>
</dbReference>
<feature type="domain" description="ABC transporter" evidence="8">
    <location>
        <begin position="26"/>
        <end position="267"/>
    </location>
</feature>
<evidence type="ECO:0000313" key="10">
    <source>
        <dbReference type="Proteomes" id="UP000052022"/>
    </source>
</evidence>
<accession>A0A0P1GD91</accession>
<dbReference type="InterPro" id="IPR051921">
    <property type="entry name" value="ABC_osmolyte_uptake_ATP-bind"/>
</dbReference>
<dbReference type="GO" id="GO:0015418">
    <property type="term" value="F:ABC-type quaternary ammonium compound transporting activity"/>
    <property type="evidence" value="ECO:0007669"/>
    <property type="project" value="UniProtKB-EC"/>
</dbReference>
<dbReference type="GO" id="GO:0006865">
    <property type="term" value="P:amino acid transport"/>
    <property type="evidence" value="ECO:0007669"/>
    <property type="project" value="UniProtKB-UniRule"/>
</dbReference>
<evidence type="ECO:0000256" key="3">
    <source>
        <dbReference type="ARBA" id="ARBA00022741"/>
    </source>
</evidence>
<dbReference type="InterPro" id="IPR003439">
    <property type="entry name" value="ABC_transporter-like_ATP-bd"/>
</dbReference>
<dbReference type="GO" id="GO:0031460">
    <property type="term" value="P:glycine betaine transport"/>
    <property type="evidence" value="ECO:0007669"/>
    <property type="project" value="InterPro"/>
</dbReference>
<dbReference type="PANTHER" id="PTHR43869:SF1">
    <property type="entry name" value="GLYCINE BETAINE_PROLINE BETAINE TRANSPORT SYSTEM ATP-BINDING PROTEIN PROV"/>
    <property type="match status" value="1"/>
</dbReference>
<evidence type="ECO:0000256" key="2">
    <source>
        <dbReference type="ARBA" id="ARBA00022448"/>
    </source>
</evidence>
<reference evidence="9 10" key="1">
    <citation type="submission" date="2015-09" db="EMBL/GenBank/DDBJ databases">
        <authorList>
            <consortium name="Swine Surveillance"/>
        </authorList>
    </citation>
    <scope>NUCLEOTIDE SEQUENCE [LARGE SCALE GENOMIC DNA]</scope>
    <source>
        <strain evidence="9 10">CECT 7557</strain>
    </source>
</reference>
<evidence type="ECO:0000259" key="8">
    <source>
        <dbReference type="PROSITE" id="PS50893"/>
    </source>
</evidence>
<evidence type="ECO:0000256" key="1">
    <source>
        <dbReference type="ARBA" id="ARBA00005417"/>
    </source>
</evidence>
<dbReference type="STRING" id="928856.SAMN04488049_101423"/>
<dbReference type="PROSITE" id="PS50893">
    <property type="entry name" value="ABC_TRANSPORTER_2"/>
    <property type="match status" value="1"/>
</dbReference>
<organism evidence="9 10">
    <name type="scientific">Tritonibacter multivorans</name>
    <dbReference type="NCBI Taxonomy" id="928856"/>
    <lineage>
        <taxon>Bacteria</taxon>
        <taxon>Pseudomonadati</taxon>
        <taxon>Pseudomonadota</taxon>
        <taxon>Alphaproteobacteria</taxon>
        <taxon>Rhodobacterales</taxon>
        <taxon>Paracoccaceae</taxon>
        <taxon>Tritonibacter</taxon>
    </lineage>
</organism>